<dbReference type="Proteomes" id="UP001247620">
    <property type="component" value="Unassembled WGS sequence"/>
</dbReference>
<keyword evidence="1" id="KW-0732">Signal</keyword>
<name>A0ABU1T731_9SPHI</name>
<keyword evidence="3" id="KW-1185">Reference proteome</keyword>
<feature type="signal peptide" evidence="1">
    <location>
        <begin position="1"/>
        <end position="19"/>
    </location>
</feature>
<evidence type="ECO:0008006" key="4">
    <source>
        <dbReference type="Google" id="ProtNLM"/>
    </source>
</evidence>
<evidence type="ECO:0000313" key="2">
    <source>
        <dbReference type="EMBL" id="MDR6941192.1"/>
    </source>
</evidence>
<comment type="caution">
    <text evidence="2">The sequence shown here is derived from an EMBL/GenBank/DDBJ whole genome shotgun (WGS) entry which is preliminary data.</text>
</comment>
<dbReference type="Gene3D" id="2.60.120.560">
    <property type="entry name" value="Exo-inulinase, domain 1"/>
    <property type="match status" value="1"/>
</dbReference>
<organism evidence="2 3">
    <name type="scientific">Mucilaginibacter pocheonensis</name>
    <dbReference type="NCBI Taxonomy" id="398050"/>
    <lineage>
        <taxon>Bacteria</taxon>
        <taxon>Pseudomonadati</taxon>
        <taxon>Bacteroidota</taxon>
        <taxon>Sphingobacteriia</taxon>
        <taxon>Sphingobacteriales</taxon>
        <taxon>Sphingobacteriaceae</taxon>
        <taxon>Mucilaginibacter</taxon>
    </lineage>
</organism>
<dbReference type="EMBL" id="JAVDUU010000001">
    <property type="protein sequence ID" value="MDR6941192.1"/>
    <property type="molecule type" value="Genomic_DNA"/>
</dbReference>
<accession>A0ABU1T731</accession>
<dbReference type="RefSeq" id="WP_310092662.1">
    <property type="nucleotide sequence ID" value="NZ_JAVDUU010000001.1"/>
</dbReference>
<evidence type="ECO:0000256" key="1">
    <source>
        <dbReference type="SAM" id="SignalP"/>
    </source>
</evidence>
<protein>
    <recommendedName>
        <fullName evidence="4">3-keto-disaccharide hydrolase domain-containing protein</fullName>
    </recommendedName>
</protein>
<sequence>MKIAGTTLALLFSLSVVFGQQSKLPEHTTTEKFKVFNRTVSTEKDAGAAVVKVNEANGPGIVWMSGEQFTEGIIDVDIKGRNLFQQSFVGIAFHGVNDTTYEAVYFRPFNFNSNDPVRKLHAVQYISNPQFDWPKLRADFPNQYEKPVSPAPDPDEWFHARLQVKGGMISVFVNGSTSPALTVKQLVESRGKLIGYWAGSGSAGSWKNFKITSLK</sequence>
<proteinExistence type="predicted"/>
<evidence type="ECO:0000313" key="3">
    <source>
        <dbReference type="Proteomes" id="UP001247620"/>
    </source>
</evidence>
<gene>
    <name evidence="2" type="ORF">J2W55_001020</name>
</gene>
<reference evidence="2 3" key="1">
    <citation type="submission" date="2023-07" db="EMBL/GenBank/DDBJ databases">
        <title>Sorghum-associated microbial communities from plants grown in Nebraska, USA.</title>
        <authorList>
            <person name="Schachtman D."/>
        </authorList>
    </citation>
    <scope>NUCLEOTIDE SEQUENCE [LARGE SCALE GENOMIC DNA]</scope>
    <source>
        <strain evidence="2 3">3262</strain>
    </source>
</reference>
<feature type="chain" id="PRO_5045803399" description="3-keto-disaccharide hydrolase domain-containing protein" evidence="1">
    <location>
        <begin position="20"/>
        <end position="215"/>
    </location>
</feature>